<proteinExistence type="predicted"/>
<dbReference type="AlphaFoldDB" id="A0A4P9YUT7"/>
<dbReference type="GO" id="GO:0070847">
    <property type="term" value="C:core mediator complex"/>
    <property type="evidence" value="ECO:0007669"/>
    <property type="project" value="TreeGrafter"/>
</dbReference>
<dbReference type="GO" id="GO:0006357">
    <property type="term" value="P:regulation of transcription by RNA polymerase II"/>
    <property type="evidence" value="ECO:0007669"/>
    <property type="project" value="InterPro"/>
</dbReference>
<reference evidence="3" key="1">
    <citation type="journal article" date="2018" name="Nat. Microbiol.">
        <title>Leveraging single-cell genomics to expand the fungal tree of life.</title>
        <authorList>
            <person name="Ahrendt S.R."/>
            <person name="Quandt C.A."/>
            <person name="Ciobanu D."/>
            <person name="Clum A."/>
            <person name="Salamov A."/>
            <person name="Andreopoulos B."/>
            <person name="Cheng J.F."/>
            <person name="Woyke T."/>
            <person name="Pelin A."/>
            <person name="Henrissat B."/>
            <person name="Reynolds N.K."/>
            <person name="Benny G.L."/>
            <person name="Smith M.E."/>
            <person name="James T.Y."/>
            <person name="Grigoriev I.V."/>
        </authorList>
    </citation>
    <scope>NUCLEOTIDE SEQUENCE [LARGE SCALE GENOMIC DNA]</scope>
    <source>
        <strain evidence="3">Benny S71-1</strain>
    </source>
</reference>
<dbReference type="PANTHER" id="PTHR12809">
    <property type="entry name" value="MEDIATOR COMPLEX SUBUNIT"/>
    <property type="match status" value="1"/>
</dbReference>
<feature type="compositionally biased region" description="Polar residues" evidence="1">
    <location>
        <begin position="129"/>
        <end position="144"/>
    </location>
</feature>
<evidence type="ECO:0000313" key="3">
    <source>
        <dbReference type="Proteomes" id="UP000278143"/>
    </source>
</evidence>
<dbReference type="GO" id="GO:0016592">
    <property type="term" value="C:mediator complex"/>
    <property type="evidence" value="ECO:0007669"/>
    <property type="project" value="InterPro"/>
</dbReference>
<feature type="region of interest" description="Disordered" evidence="1">
    <location>
        <begin position="117"/>
        <end position="144"/>
    </location>
</feature>
<gene>
    <name evidence="2" type="ORF">SYNPS1DRAFT_30627</name>
</gene>
<accession>A0A4P9YUT7</accession>
<protein>
    <submittedName>
        <fullName evidence="2">Uncharacterized protein</fullName>
    </submittedName>
</protein>
<dbReference type="InterPro" id="IPR013947">
    <property type="entry name" value="Mediator_Med14"/>
</dbReference>
<evidence type="ECO:0000313" key="2">
    <source>
        <dbReference type="EMBL" id="RKP23614.1"/>
    </source>
</evidence>
<dbReference type="OrthoDB" id="205099at2759"/>
<keyword evidence="3" id="KW-1185">Reference proteome</keyword>
<organism evidence="2 3">
    <name type="scientific">Syncephalis pseudoplumigaleata</name>
    <dbReference type="NCBI Taxonomy" id="1712513"/>
    <lineage>
        <taxon>Eukaryota</taxon>
        <taxon>Fungi</taxon>
        <taxon>Fungi incertae sedis</taxon>
        <taxon>Zoopagomycota</taxon>
        <taxon>Zoopagomycotina</taxon>
        <taxon>Zoopagomycetes</taxon>
        <taxon>Zoopagales</taxon>
        <taxon>Piptocephalidaceae</taxon>
        <taxon>Syncephalis</taxon>
    </lineage>
</organism>
<feature type="region of interest" description="Disordered" evidence="1">
    <location>
        <begin position="1"/>
        <end position="23"/>
    </location>
</feature>
<dbReference type="EMBL" id="KZ990822">
    <property type="protein sequence ID" value="RKP23614.1"/>
    <property type="molecule type" value="Genomic_DNA"/>
</dbReference>
<name>A0A4P9YUT7_9FUNG</name>
<dbReference type="Proteomes" id="UP000278143">
    <property type="component" value="Unassembled WGS sequence"/>
</dbReference>
<sequence length="601" mass="66686">MAGDGGTLPSQGRSRMLSRGEDEARRLSERAFDGLCATTTIAKASDGGKASDDHFALMTQLEIMFTQAFYLSRTRWEEHMTCTMDASHTIVRLNYWCRKVAASTATASTATATATTAAAGGGGGGARSYPQQSVSALPMSRTTSESMPHHCIDIALESTDGKGSAGHRSATRKDAMPSTRIAVRCNAVHLDAHQLVVDATSVNVERLLLAVVKQHAFDVATSLREQLLQPSTQPDAFIPDEIGAIVLPTDDYSTEQAKLKEVEGSINREPASMADALLRFRRELLLVDLESMARRIGLLPVRQLFLRPQDWSRFGEGFSCVSFFRLPKLSDAYIVSGVKQGRLHLWLITAGPEDEHCMRPLSYMTAIHFDRLQEKHGSKGAIEQEAENAHASSSSTSSGLIAFATFTKMVAYCQMRILYLKIEQQLVQLGIRYRWSPTSTPSTGGQSSGMDTSSMACIVIRPEDIPIKHREYAYGAFDGVRILVTPVSNSDTDINATTITMANKQIYHIDFQSDIQWTPSFDWSRAARHDGLYVEENTLHIVCTEVASCMAMFLSHWQRVVHMSHLGRQLASTAWRRQYGVEVVRFDFRQLVLEMRKKTDQ</sequence>
<evidence type="ECO:0000256" key="1">
    <source>
        <dbReference type="SAM" id="MobiDB-lite"/>
    </source>
</evidence>
<dbReference type="GO" id="GO:0003712">
    <property type="term" value="F:transcription coregulator activity"/>
    <property type="evidence" value="ECO:0007669"/>
    <property type="project" value="InterPro"/>
</dbReference>
<dbReference type="PANTHER" id="PTHR12809:SF2">
    <property type="entry name" value="MEDIATOR OF RNA POLYMERASE II TRANSCRIPTION SUBUNIT 14"/>
    <property type="match status" value="1"/>
</dbReference>